<reference evidence="1 2" key="1">
    <citation type="submission" date="2024-03" db="EMBL/GenBank/DDBJ databases">
        <title>Human intestinal bacterial collection.</title>
        <authorList>
            <person name="Pauvert C."/>
            <person name="Hitch T.C.A."/>
            <person name="Clavel T."/>
        </authorList>
    </citation>
    <scope>NUCLEOTIDE SEQUENCE [LARGE SCALE GENOMIC DNA]</scope>
    <source>
        <strain evidence="1 2">CLA-SR-H021</strain>
    </source>
</reference>
<evidence type="ECO:0000313" key="1">
    <source>
        <dbReference type="EMBL" id="MEQ2426411.1"/>
    </source>
</evidence>
<dbReference type="InterPro" id="IPR056298">
    <property type="entry name" value="AlkZ-rel"/>
</dbReference>
<dbReference type="Proteomes" id="UP001454086">
    <property type="component" value="Unassembled WGS sequence"/>
</dbReference>
<keyword evidence="2" id="KW-1185">Reference proteome</keyword>
<protein>
    <submittedName>
        <fullName evidence="1">Uncharacterized protein</fullName>
    </submittedName>
</protein>
<comment type="caution">
    <text evidence="1">The sequence shown here is derived from an EMBL/GenBank/DDBJ whole genome shotgun (WGS) entry which is preliminary data.</text>
</comment>
<organism evidence="1 2">
    <name type="scientific">Enterocloster hominis</name>
    <name type="common">ex Hitch et al. 2024</name>
    <dbReference type="NCBI Taxonomy" id="1917870"/>
    <lineage>
        <taxon>Bacteria</taxon>
        <taxon>Bacillati</taxon>
        <taxon>Bacillota</taxon>
        <taxon>Clostridia</taxon>
        <taxon>Lachnospirales</taxon>
        <taxon>Lachnospiraceae</taxon>
        <taxon>Enterocloster</taxon>
    </lineage>
</organism>
<name>A0ABV1D7S2_9FIRM</name>
<evidence type="ECO:0000313" key="2">
    <source>
        <dbReference type="Proteomes" id="UP001454086"/>
    </source>
</evidence>
<accession>A0ABV1D7S2</accession>
<proteinExistence type="predicted"/>
<dbReference type="EMBL" id="JBBMFM010000061">
    <property type="protein sequence ID" value="MEQ2426411.1"/>
    <property type="molecule type" value="Genomic_DNA"/>
</dbReference>
<dbReference type="Pfam" id="PF24741">
    <property type="entry name" value="AlkZ-rel"/>
    <property type="match status" value="1"/>
</dbReference>
<gene>
    <name evidence="1" type="ORF">WMQ36_15665</name>
</gene>
<dbReference type="RefSeq" id="WP_008716028.1">
    <property type="nucleotide sequence ID" value="NZ_JBBMFM010000061.1"/>
</dbReference>
<sequence>MRGRITTYQKMEQAVVESGFLPFFKNDIPGFSVEERTPPELWFPDDEGKEGPWEWKGPVVRGGRCVYGKFFEKRAGFVSIEWLPDFANYRRDGYDFDARCDDGLVFYKDKSLYDTVEKSGSILTPELKSSCNYRKGGNKGFETIITRLQMQTYITIADFEYRIDKNGQQYGWGVARYATPEYLLGTEVVQSAYSRSPEESKERILRYLRNLLPKADEEQLLRLIG</sequence>